<proteinExistence type="predicted"/>
<feature type="region of interest" description="Disordered" evidence="1">
    <location>
        <begin position="116"/>
        <end position="138"/>
    </location>
</feature>
<dbReference type="Proteomes" id="UP000068164">
    <property type="component" value="Unassembled WGS sequence"/>
</dbReference>
<sequence length="138" mass="15421">MLYLTLALTFCILTSTYFVGRFYAAKTRLVEKAIEETIERKLSTSPISAELHRLREENGVMRNLLIDMVENEASLADATTMSEVERTRAANARTLRRREVFGEAILVLQQTNGGRHPADSLLNGPKGRPGVNVIHPPI</sequence>
<protein>
    <submittedName>
        <fullName evidence="2">Uncharacterized protein</fullName>
    </submittedName>
</protein>
<organism evidence="2 3">
    <name type="scientific">Rhizobium altiplani</name>
    <dbReference type="NCBI Taxonomy" id="1864509"/>
    <lineage>
        <taxon>Bacteria</taxon>
        <taxon>Pseudomonadati</taxon>
        <taxon>Pseudomonadota</taxon>
        <taxon>Alphaproteobacteria</taxon>
        <taxon>Hyphomicrobiales</taxon>
        <taxon>Rhizobiaceae</taxon>
        <taxon>Rhizobium/Agrobacterium group</taxon>
        <taxon>Rhizobium</taxon>
    </lineage>
</organism>
<dbReference type="OrthoDB" id="8304337at2"/>
<name>A0A109JS56_9HYPH</name>
<keyword evidence="3" id="KW-1185">Reference proteome</keyword>
<dbReference type="EMBL" id="LNCD01000063">
    <property type="protein sequence ID" value="KWV53983.1"/>
    <property type="molecule type" value="Genomic_DNA"/>
</dbReference>
<evidence type="ECO:0000313" key="2">
    <source>
        <dbReference type="EMBL" id="KWV53983.1"/>
    </source>
</evidence>
<reference evidence="2 3" key="1">
    <citation type="submission" date="2015-11" db="EMBL/GenBank/DDBJ databases">
        <title>Draft Genome Sequence of the Strain BR 10423 (Rhizobium sp.) isolated from nodules of Mimosa pudica.</title>
        <authorList>
            <person name="Barauna A.C."/>
            <person name="Zilli J.E."/>
            <person name="Simoes-Araujo J.L."/>
            <person name="Reis V.M."/>
            <person name="James E.K."/>
            <person name="Reis F.B.Jr."/>
            <person name="Rouws L.F."/>
            <person name="Passos S.R."/>
            <person name="Gois S.R."/>
        </authorList>
    </citation>
    <scope>NUCLEOTIDE SEQUENCE [LARGE SCALE GENOMIC DNA]</scope>
    <source>
        <strain evidence="2 3">BR10423</strain>
    </source>
</reference>
<evidence type="ECO:0000256" key="1">
    <source>
        <dbReference type="SAM" id="MobiDB-lite"/>
    </source>
</evidence>
<dbReference type="RefSeq" id="WP_062369894.1">
    <property type="nucleotide sequence ID" value="NZ_LNCD01000063.1"/>
</dbReference>
<dbReference type="AlphaFoldDB" id="A0A109JS56"/>
<evidence type="ECO:0000313" key="3">
    <source>
        <dbReference type="Proteomes" id="UP000068164"/>
    </source>
</evidence>
<accession>A0A109JS56</accession>
<comment type="caution">
    <text evidence="2">The sequence shown here is derived from an EMBL/GenBank/DDBJ whole genome shotgun (WGS) entry which is preliminary data.</text>
</comment>
<gene>
    <name evidence="2" type="ORF">AS026_02935</name>
</gene>